<evidence type="ECO:0000313" key="2">
    <source>
        <dbReference type="EMBL" id="ADN14572.1"/>
    </source>
</evidence>
<dbReference type="STRING" id="497965.Cyan7822_2601"/>
<dbReference type="KEGG" id="cyj:Cyan7822_4515"/>
<feature type="compositionally biased region" description="Polar residues" evidence="1">
    <location>
        <begin position="67"/>
        <end position="79"/>
    </location>
</feature>
<dbReference type="EMBL" id="CP002198">
    <property type="protein sequence ID" value="ADN15227.1"/>
    <property type="molecule type" value="Genomic_DNA"/>
</dbReference>
<dbReference type="AlphaFoldDB" id="E0UCN3"/>
<sequence length="79" mass="8861">MQIKTISYKRIVNLGNYNSEHLEMYGELEPGEDPIAEAKNLKEIVSSALELIKPPPQSPATKEVQPVTRQPSDQNDPPF</sequence>
<reference evidence="3" key="1">
    <citation type="submission" date="2010-09" db="EMBL/GenBank/DDBJ databases">
        <title>Complete sequence of Chromosome of Cyanothece sp. PCC 7822.</title>
        <authorList>
            <consortium name="US DOE Joint Genome Institute"/>
            <person name="Lucas S."/>
            <person name="Copeland A."/>
            <person name="Lapidus A."/>
            <person name="Cheng J.-F."/>
            <person name="Bruce D."/>
            <person name="Goodwin L."/>
            <person name="Pitluck S."/>
            <person name="Saunders E."/>
            <person name="Brettin T."/>
            <person name="Detter J.C."/>
            <person name="Han C."/>
            <person name="Land M."/>
            <person name="Hauser L."/>
            <person name="Chang Y.-J."/>
            <person name="Jeffries C."/>
            <person name="Kyrpides N."/>
            <person name="Ivanova N."/>
            <person name="Mikhailova N."/>
            <person name="Pakrasi H."/>
            <person name="Sherman L."/>
            <person name="Woyke T."/>
        </authorList>
    </citation>
    <scope>NUCLEOTIDE SEQUENCE</scope>
    <source>
        <strain evidence="3">PCC 7822</strain>
    </source>
</reference>
<evidence type="ECO:0000313" key="5">
    <source>
        <dbReference type="Proteomes" id="UP000008206"/>
    </source>
</evidence>
<proteinExistence type="predicted"/>
<evidence type="ECO:0000313" key="4">
    <source>
        <dbReference type="EMBL" id="ADN16425.1"/>
    </source>
</evidence>
<evidence type="ECO:0000313" key="3">
    <source>
        <dbReference type="EMBL" id="ADN15227.1"/>
    </source>
</evidence>
<accession>E0UCN3</accession>
<reference evidence="5" key="2">
    <citation type="journal article" date="2011" name="MBio">
        <title>Novel metabolic attributes of the genus Cyanothece, comprising a group of unicellular nitrogen-fixing Cyanobacteria.</title>
        <authorList>
            <person name="Bandyopadhyay A."/>
            <person name="Elvitigala T."/>
            <person name="Welsh E."/>
            <person name="Stockel J."/>
            <person name="Liberton M."/>
            <person name="Min H."/>
            <person name="Sherman L.A."/>
            <person name="Pakrasi H.B."/>
        </authorList>
    </citation>
    <scope>NUCLEOTIDE SEQUENCE [LARGE SCALE GENOMIC DNA]</scope>
    <source>
        <strain evidence="5">PCC 7822</strain>
    </source>
</reference>
<dbReference type="KEGG" id="cyj:Cyan7822_3277"/>
<dbReference type="HOGENOM" id="CLU_2600205_0_0_3"/>
<name>E0UCN3_GLOV7</name>
<dbReference type="Proteomes" id="UP000008206">
    <property type="component" value="Chromosome"/>
</dbReference>
<protein>
    <submittedName>
        <fullName evidence="3">Uncharacterized protein</fullName>
    </submittedName>
</protein>
<dbReference type="EMBL" id="CP002198">
    <property type="protein sequence ID" value="ADN14572.1"/>
    <property type="molecule type" value="Genomic_DNA"/>
</dbReference>
<dbReference type="EMBL" id="CP002198">
    <property type="protein sequence ID" value="ADN16425.1"/>
    <property type="molecule type" value="Genomic_DNA"/>
</dbReference>
<organism evidence="3 5">
    <name type="scientific">Gloeothece verrucosa (strain PCC 7822)</name>
    <name type="common">Cyanothece sp. (strain PCC 7822)</name>
    <dbReference type="NCBI Taxonomy" id="497965"/>
    <lineage>
        <taxon>Bacteria</taxon>
        <taxon>Bacillati</taxon>
        <taxon>Cyanobacteriota</taxon>
        <taxon>Cyanophyceae</taxon>
        <taxon>Oscillatoriophycideae</taxon>
        <taxon>Chroococcales</taxon>
        <taxon>Aphanothecaceae</taxon>
        <taxon>Gloeothece</taxon>
        <taxon>Gloeothece verrucosa</taxon>
    </lineage>
</organism>
<gene>
    <name evidence="2" type="ordered locus">Cyan7822_2601</name>
    <name evidence="3" type="ordered locus">Cyan7822_3277</name>
    <name evidence="4" type="ordered locus">Cyan7822_4515</name>
</gene>
<evidence type="ECO:0000256" key="1">
    <source>
        <dbReference type="SAM" id="MobiDB-lite"/>
    </source>
</evidence>
<dbReference type="KEGG" id="cyj:Cyan7822_2601"/>
<feature type="region of interest" description="Disordered" evidence="1">
    <location>
        <begin position="51"/>
        <end position="79"/>
    </location>
</feature>
<keyword evidence="5" id="KW-1185">Reference proteome</keyword>